<evidence type="ECO:0000256" key="4">
    <source>
        <dbReference type="ARBA" id="ARBA00022776"/>
    </source>
</evidence>
<evidence type="ECO:0000256" key="3">
    <source>
        <dbReference type="ARBA" id="ARBA00022618"/>
    </source>
</evidence>
<feature type="coiled-coil region" evidence="7">
    <location>
        <begin position="83"/>
        <end position="156"/>
    </location>
</feature>
<keyword evidence="6" id="KW-0131">Cell cycle</keyword>
<feature type="coiled-coil region" evidence="7">
    <location>
        <begin position="476"/>
        <end position="550"/>
    </location>
</feature>
<dbReference type="Gene3D" id="1.10.287.1490">
    <property type="match status" value="1"/>
</dbReference>
<accession>A0ABM1N3F2</accession>
<reference evidence="10" key="1">
    <citation type="submission" date="2025-08" db="UniProtKB">
        <authorList>
            <consortium name="RefSeq"/>
        </authorList>
    </citation>
    <scope>IDENTIFICATION</scope>
    <source>
        <tissue evidence="10">Whole Larva</tissue>
    </source>
</reference>
<keyword evidence="9" id="KW-1185">Reference proteome</keyword>
<evidence type="ECO:0000256" key="8">
    <source>
        <dbReference type="SAM" id="MobiDB-lite"/>
    </source>
</evidence>
<dbReference type="Pfam" id="PF05557">
    <property type="entry name" value="MAD"/>
    <property type="match status" value="1"/>
</dbReference>
<comment type="similarity">
    <text evidence="2">Belongs to the MAD1 family.</text>
</comment>
<keyword evidence="5" id="KW-0539">Nucleus</keyword>
<organism evidence="9 10">
    <name type="scientific">Nicrophorus vespilloides</name>
    <name type="common">Boreal carrion beetle</name>
    <dbReference type="NCBI Taxonomy" id="110193"/>
    <lineage>
        <taxon>Eukaryota</taxon>
        <taxon>Metazoa</taxon>
        <taxon>Ecdysozoa</taxon>
        <taxon>Arthropoda</taxon>
        <taxon>Hexapoda</taxon>
        <taxon>Insecta</taxon>
        <taxon>Pterygota</taxon>
        <taxon>Neoptera</taxon>
        <taxon>Endopterygota</taxon>
        <taxon>Coleoptera</taxon>
        <taxon>Polyphaga</taxon>
        <taxon>Staphyliniformia</taxon>
        <taxon>Silphidae</taxon>
        <taxon>Nicrophorinae</taxon>
        <taxon>Nicrophorus</taxon>
    </lineage>
</organism>
<feature type="coiled-coil region" evidence="7">
    <location>
        <begin position="200"/>
        <end position="234"/>
    </location>
</feature>
<comment type="subcellular location">
    <subcellularLocation>
        <location evidence="1">Nucleus</location>
    </subcellularLocation>
</comment>
<gene>
    <name evidence="10" type="primary">LOC108566132</name>
</gene>
<evidence type="ECO:0000256" key="2">
    <source>
        <dbReference type="ARBA" id="ARBA00008029"/>
    </source>
</evidence>
<dbReference type="PANTHER" id="PTHR23168">
    <property type="entry name" value="MITOTIC SPINDLE ASSEMBLY CHECKPOINT PROTEIN MAD1 MITOTIC ARREST DEFICIENT-LIKE PROTEIN 1"/>
    <property type="match status" value="1"/>
</dbReference>
<evidence type="ECO:0000256" key="7">
    <source>
        <dbReference type="SAM" id="Coils"/>
    </source>
</evidence>
<dbReference type="GeneID" id="108566132"/>
<feature type="coiled-coil region" evidence="7">
    <location>
        <begin position="375"/>
        <end position="437"/>
    </location>
</feature>
<evidence type="ECO:0000256" key="5">
    <source>
        <dbReference type="ARBA" id="ARBA00023242"/>
    </source>
</evidence>
<dbReference type="Gene3D" id="3.30.457.60">
    <property type="match status" value="1"/>
</dbReference>
<evidence type="ECO:0000313" key="9">
    <source>
        <dbReference type="Proteomes" id="UP000695000"/>
    </source>
</evidence>
<dbReference type="RefSeq" id="XP_017781352.1">
    <property type="nucleotide sequence ID" value="XM_017925863.1"/>
</dbReference>
<protein>
    <submittedName>
        <fullName evidence="10">Mitotic spindle assembly checkpoint protein MAD1-like isoform X1</fullName>
    </submittedName>
</protein>
<evidence type="ECO:0000256" key="6">
    <source>
        <dbReference type="ARBA" id="ARBA00023306"/>
    </source>
</evidence>
<name>A0ABM1N3F2_NICVS</name>
<dbReference type="InterPro" id="IPR008672">
    <property type="entry name" value="Mad1"/>
</dbReference>
<keyword evidence="4" id="KW-0498">Mitosis</keyword>
<proteinExistence type="inferred from homology"/>
<evidence type="ECO:0000256" key="1">
    <source>
        <dbReference type="ARBA" id="ARBA00004123"/>
    </source>
</evidence>
<feature type="region of interest" description="Disordered" evidence="8">
    <location>
        <begin position="33"/>
        <end position="64"/>
    </location>
</feature>
<keyword evidence="3" id="KW-0132">Cell division</keyword>
<dbReference type="PANTHER" id="PTHR23168:SF0">
    <property type="entry name" value="MITOTIC SPINDLE ASSEMBLY CHECKPOINT PROTEIN MAD1"/>
    <property type="match status" value="1"/>
</dbReference>
<dbReference type="SUPFAM" id="SSF75704">
    <property type="entry name" value="Mitotic arrest deficient-like 1, Mad1"/>
    <property type="match status" value="1"/>
</dbReference>
<dbReference type="Gene3D" id="1.20.5.170">
    <property type="match status" value="1"/>
</dbReference>
<sequence>MSSKDSVNDTIIHMVTDLIPNNSKRLLMMNTPLKRPRISNPDSVMDKQQQKRPKCPSPGSEEATPVKRFKENDLFYVGSPREIRRLRSDLVDARNKIENFENRIASLHTARKSIEIMYDKEVNELKTQRDKDKKSIEELESQLQSIRKREQTLKKELFDCNMNYKILKNNTDMQIQKLDSSISTLKTEMQYSTSDENNEVTALKRKISELEYIYKAAQEETEAHKSLVVELNKRVADRSNIEGQLEIKTQALAKAHLQIKDISFSKASYLEYQQQSKTQQHKLIAFSDLEKENIKLREEVKNLKDEVHNKLVLEEEVHSLKTRLQNFKGIDTKYTNLQVTNAQTELYLEEFRVLARSICETSSDSSLPRLLRGVLENLQQQEINLTSEKIQLESQLSQVNHVAKVAKDELDKSQKHIADLQKNVKQHQNLIHRMQKKLSLVAGERDSYRKQLDSYEKDLTICINPASLANPGGVQIQSQQERIKNLEKMVDGYRDMVHKLETDLQNVEPNIEMEITPIKAQQISRLQDEIEKLNNENAMLRERKDVLEIQLEEYLVGHDETKARIIHNEKNPLSEIVKLRGQENEKLEEEVDRLKRKIKNLEEGLEASRLADETTDNKDILEVKEQLRSSEQHLQRLKEYFKSSMQEFRNVSYMLLGYKIDKTSSSQYKLTSMYAERPDDFLSFRLNNDGAMNLLANEFSSNLHEMIDLHLHHQRSIPVFLSSLTMDLFNNRTITKTFEVEDESDDD</sequence>
<feature type="coiled-coil region" evidence="7">
    <location>
        <begin position="577"/>
        <end position="640"/>
    </location>
</feature>
<dbReference type="Gene3D" id="6.10.250.90">
    <property type="match status" value="1"/>
</dbReference>
<keyword evidence="7" id="KW-0175">Coiled coil</keyword>
<dbReference type="Proteomes" id="UP000695000">
    <property type="component" value="Unplaced"/>
</dbReference>
<evidence type="ECO:0000313" key="10">
    <source>
        <dbReference type="RefSeq" id="XP_017781352.1"/>
    </source>
</evidence>